<name>A0ABN8Y5J1_RANTA</name>
<evidence type="ECO:0000256" key="1">
    <source>
        <dbReference type="SAM" id="MobiDB-lite"/>
    </source>
</evidence>
<keyword evidence="3" id="KW-1185">Reference proteome</keyword>
<protein>
    <submittedName>
        <fullName evidence="2">Uncharacterized protein</fullName>
    </submittedName>
</protein>
<evidence type="ECO:0000313" key="2">
    <source>
        <dbReference type="EMBL" id="CAI9155847.1"/>
    </source>
</evidence>
<gene>
    <name evidence="2" type="ORF">MRATA1EN1_LOCUS4809</name>
</gene>
<dbReference type="EMBL" id="OX459949">
    <property type="protein sequence ID" value="CAI9155847.1"/>
    <property type="molecule type" value="Genomic_DNA"/>
</dbReference>
<feature type="compositionally biased region" description="Basic and acidic residues" evidence="1">
    <location>
        <begin position="105"/>
        <end position="126"/>
    </location>
</feature>
<accession>A0ABN8Y5J1</accession>
<proteinExistence type="predicted"/>
<reference evidence="2" key="1">
    <citation type="submission" date="2023-04" db="EMBL/GenBank/DDBJ databases">
        <authorList>
            <consortium name="ELIXIR-Norway"/>
        </authorList>
    </citation>
    <scope>NUCLEOTIDE SEQUENCE [LARGE SCALE GENOMIC DNA]</scope>
</reference>
<organism evidence="2 3">
    <name type="scientific">Rangifer tarandus platyrhynchus</name>
    <name type="common">Svalbard reindeer</name>
    <dbReference type="NCBI Taxonomy" id="3082113"/>
    <lineage>
        <taxon>Eukaryota</taxon>
        <taxon>Metazoa</taxon>
        <taxon>Chordata</taxon>
        <taxon>Craniata</taxon>
        <taxon>Vertebrata</taxon>
        <taxon>Euteleostomi</taxon>
        <taxon>Mammalia</taxon>
        <taxon>Eutheria</taxon>
        <taxon>Laurasiatheria</taxon>
        <taxon>Artiodactyla</taxon>
        <taxon>Ruminantia</taxon>
        <taxon>Pecora</taxon>
        <taxon>Cervidae</taxon>
        <taxon>Odocoileinae</taxon>
        <taxon>Rangifer</taxon>
    </lineage>
</organism>
<sequence>MLLSRARRLDLAPPPSQVAGPHPAPAHQAALSAPGQQQKKCARPTETLFGFGLQTPALEGKGKKNPLPAATSHLAPPAAPSHRSRRRCRGCRPGAPRRGIFAPRHCRERERDGREITARRDPRGGDTLHPTGRLTLARRCLRQP</sequence>
<dbReference type="Proteomes" id="UP001176941">
    <property type="component" value="Chromosome 13"/>
</dbReference>
<feature type="compositionally biased region" description="Low complexity" evidence="1">
    <location>
        <begin position="66"/>
        <end position="76"/>
    </location>
</feature>
<feature type="region of interest" description="Disordered" evidence="1">
    <location>
        <begin position="1"/>
        <end position="144"/>
    </location>
</feature>
<feature type="compositionally biased region" description="Low complexity" evidence="1">
    <location>
        <begin position="19"/>
        <end position="35"/>
    </location>
</feature>
<evidence type="ECO:0000313" key="3">
    <source>
        <dbReference type="Proteomes" id="UP001176941"/>
    </source>
</evidence>